<dbReference type="AlphaFoldDB" id="A0A348G0H6"/>
<evidence type="ECO:0000313" key="2">
    <source>
        <dbReference type="Proteomes" id="UP000266934"/>
    </source>
</evidence>
<dbReference type="Pfam" id="PF06299">
    <property type="entry name" value="DUF1045"/>
    <property type="match status" value="1"/>
</dbReference>
<sequence>MAARYALYFAPLADRPLWEFGSAAIGWDAETATECPARPPAPALAPGWAEATAEPRRYGFHATLKAPFALAEGTRAEDLLAAAEAFAAGPRPVPQLRLTVRILAGFVALVPEGPSAALDSLAAACVRDFDRFRRPLTPAERARRAPERLSPRQVEYLDRWGYPFVFEEFRFHMTLTGRLPPDAAEAASAALQAAHRQACGDRLTAVSTLAVFVQPSPAERFRILAAWPLRAG</sequence>
<accession>A0A348G0H6</accession>
<dbReference type="InterPro" id="IPR009389">
    <property type="entry name" value="DUF1045"/>
</dbReference>
<dbReference type="RefSeq" id="WP_126399387.1">
    <property type="nucleotide sequence ID" value="NZ_AP018907.1"/>
</dbReference>
<evidence type="ECO:0000313" key="1">
    <source>
        <dbReference type="EMBL" id="BBF93059.1"/>
    </source>
</evidence>
<name>A0A348G0H6_9HYPH</name>
<dbReference type="NCBIfam" id="TIGR03223">
    <property type="entry name" value="Phn_opern_protn"/>
    <property type="match status" value="1"/>
</dbReference>
<proteinExistence type="predicted"/>
<dbReference type="Proteomes" id="UP000266934">
    <property type="component" value="Chromosome"/>
</dbReference>
<protein>
    <submittedName>
        <fullName evidence="1">Phosphonate metabolism protein</fullName>
    </submittedName>
</protein>
<dbReference type="KEGG" id="blag:BLTE_17440"/>
<keyword evidence="2" id="KW-1185">Reference proteome</keyword>
<dbReference type="PIRSF" id="PIRSF033328">
    <property type="entry name" value="Phest_Mll4975"/>
    <property type="match status" value="1"/>
</dbReference>
<reference evidence="1 2" key="1">
    <citation type="submission" date="2018-08" db="EMBL/GenBank/DDBJ databases">
        <title>Complete genome sequencing of Blastochloris tepida GI.</title>
        <authorList>
            <person name="Tsukatani Y."/>
            <person name="Mori H."/>
        </authorList>
    </citation>
    <scope>NUCLEOTIDE SEQUENCE [LARGE SCALE GENOMIC DNA]</scope>
    <source>
        <strain evidence="1 2">GI</strain>
    </source>
</reference>
<dbReference type="EMBL" id="AP018907">
    <property type="protein sequence ID" value="BBF93059.1"/>
    <property type="molecule type" value="Genomic_DNA"/>
</dbReference>
<dbReference type="OrthoDB" id="4954742at2"/>
<gene>
    <name evidence="1" type="ORF">BLTE_17440</name>
</gene>
<organism evidence="1 2">
    <name type="scientific">Blastochloris tepida</name>
    <dbReference type="NCBI Taxonomy" id="2233851"/>
    <lineage>
        <taxon>Bacteria</taxon>
        <taxon>Pseudomonadati</taxon>
        <taxon>Pseudomonadota</taxon>
        <taxon>Alphaproteobacteria</taxon>
        <taxon>Hyphomicrobiales</taxon>
        <taxon>Blastochloridaceae</taxon>
        <taxon>Blastochloris</taxon>
    </lineage>
</organism>